<evidence type="ECO:0000313" key="4">
    <source>
        <dbReference type="Proteomes" id="UP000008810"/>
    </source>
</evidence>
<dbReference type="PROSITE" id="PS50181">
    <property type="entry name" value="FBOX"/>
    <property type="match status" value="1"/>
</dbReference>
<keyword evidence="4" id="KW-1185">Reference proteome</keyword>
<proteinExistence type="predicted"/>
<gene>
    <name evidence="2" type="ORF">BRADI_5g25211v3</name>
</gene>
<feature type="domain" description="F-box" evidence="1">
    <location>
        <begin position="1"/>
        <end position="36"/>
    </location>
</feature>
<dbReference type="PANTHER" id="PTHR31900:SF30">
    <property type="entry name" value="SUPERFAMILY PROTEIN, PUTATIVE-RELATED"/>
    <property type="match status" value="1"/>
</dbReference>
<dbReference type="PANTHER" id="PTHR31900">
    <property type="entry name" value="F-BOX/RNI SUPERFAMILY PROTEIN-RELATED"/>
    <property type="match status" value="1"/>
</dbReference>
<evidence type="ECO:0000259" key="1">
    <source>
        <dbReference type="PROSITE" id="PS50181"/>
    </source>
</evidence>
<sequence length="392" mass="43351">DRLNALPDETLELILSQLGSDEAVRTSALSRRWRDVYAAVPVVDIGGQDCSGRDRTTSEIPVCFDQRVTGAILCKSPGTPIRAFRLLDQWMVTALSSGAEEIDVALRYLYSSRRRLCPFDSSENASADFDEYDRKRYTKAQRQLFGCTTLRCLRLTNGTLDLPLCMAMSSLEALYLARIMDPGMQLLLSCPRLADLTLQECPSIRKIAVTSVHLRSFAMICCHHATRIRLSSPCLRSLHYKGGLPRKPLFKVANFAGVVVLRIEICEDLSGKQQTDVAPVSTLIAQCTNLMHLYLSLRPSMASHSSLFRDVIRGLPLRLLGLGFQGYLLKDDDVRSVADLLSLTENLEVLSLFALGPPEGTSTREDTCKISAFEGCSFGGVLGCLDGWTMPM</sequence>
<dbReference type="InterPro" id="IPR050232">
    <property type="entry name" value="FBL13/AtMIF1-like"/>
</dbReference>
<dbReference type="OrthoDB" id="608606at2759"/>
<reference evidence="3" key="3">
    <citation type="submission" date="2018-08" db="UniProtKB">
        <authorList>
            <consortium name="EnsemblPlants"/>
        </authorList>
    </citation>
    <scope>IDENTIFICATION</scope>
    <source>
        <strain evidence="3">cv. Bd21</strain>
    </source>
</reference>
<reference evidence="2" key="2">
    <citation type="submission" date="2017-06" db="EMBL/GenBank/DDBJ databases">
        <title>WGS assembly of Brachypodium distachyon.</title>
        <authorList>
            <consortium name="The International Brachypodium Initiative"/>
            <person name="Lucas S."/>
            <person name="Harmon-Smith M."/>
            <person name="Lail K."/>
            <person name="Tice H."/>
            <person name="Grimwood J."/>
            <person name="Bruce D."/>
            <person name="Barry K."/>
            <person name="Shu S."/>
            <person name="Lindquist E."/>
            <person name="Wang M."/>
            <person name="Pitluck S."/>
            <person name="Vogel J.P."/>
            <person name="Garvin D.F."/>
            <person name="Mockler T.C."/>
            <person name="Schmutz J."/>
            <person name="Rokhsar D."/>
            <person name="Bevan M.W."/>
        </authorList>
    </citation>
    <scope>NUCLEOTIDE SEQUENCE</scope>
    <source>
        <strain evidence="2">Bd21</strain>
    </source>
</reference>
<name>A0A0Q3P806_BRADI</name>
<dbReference type="SUPFAM" id="SSF81383">
    <property type="entry name" value="F-box domain"/>
    <property type="match status" value="1"/>
</dbReference>
<dbReference type="EnsemblPlants" id="KQJ85153">
    <property type="protein sequence ID" value="KQJ85153"/>
    <property type="gene ID" value="BRADI_5g25211v3"/>
</dbReference>
<protein>
    <recommendedName>
        <fullName evidence="1">F-box domain-containing protein</fullName>
    </recommendedName>
</protein>
<dbReference type="InterPro" id="IPR036047">
    <property type="entry name" value="F-box-like_dom_sf"/>
</dbReference>
<dbReference type="InParanoid" id="A0A0Q3P806"/>
<dbReference type="Proteomes" id="UP000008810">
    <property type="component" value="Chromosome 5"/>
</dbReference>
<dbReference type="EMBL" id="CM000884">
    <property type="protein sequence ID" value="KQJ85153.1"/>
    <property type="molecule type" value="Genomic_DNA"/>
</dbReference>
<dbReference type="Gramene" id="KQJ85153">
    <property type="protein sequence ID" value="KQJ85153"/>
    <property type="gene ID" value="BRADI_5g25211v3"/>
</dbReference>
<evidence type="ECO:0000313" key="3">
    <source>
        <dbReference type="EnsemblPlants" id="KQJ85153"/>
    </source>
</evidence>
<feature type="non-terminal residue" evidence="2">
    <location>
        <position position="1"/>
    </location>
</feature>
<dbReference type="AlphaFoldDB" id="A0A0Q3P806"/>
<accession>A0A0Q3P806</accession>
<dbReference type="Gene3D" id="1.20.1280.50">
    <property type="match status" value="1"/>
</dbReference>
<reference evidence="2 3" key="1">
    <citation type="journal article" date="2010" name="Nature">
        <title>Genome sequencing and analysis of the model grass Brachypodium distachyon.</title>
        <authorList>
            <consortium name="International Brachypodium Initiative"/>
        </authorList>
    </citation>
    <scope>NUCLEOTIDE SEQUENCE [LARGE SCALE GENOMIC DNA]</scope>
    <source>
        <strain evidence="2 3">Bd21</strain>
    </source>
</reference>
<dbReference type="Pfam" id="PF00646">
    <property type="entry name" value="F-box"/>
    <property type="match status" value="1"/>
</dbReference>
<organism evidence="2">
    <name type="scientific">Brachypodium distachyon</name>
    <name type="common">Purple false brome</name>
    <name type="synonym">Trachynia distachya</name>
    <dbReference type="NCBI Taxonomy" id="15368"/>
    <lineage>
        <taxon>Eukaryota</taxon>
        <taxon>Viridiplantae</taxon>
        <taxon>Streptophyta</taxon>
        <taxon>Embryophyta</taxon>
        <taxon>Tracheophyta</taxon>
        <taxon>Spermatophyta</taxon>
        <taxon>Magnoliopsida</taxon>
        <taxon>Liliopsida</taxon>
        <taxon>Poales</taxon>
        <taxon>Poaceae</taxon>
        <taxon>BOP clade</taxon>
        <taxon>Pooideae</taxon>
        <taxon>Stipodae</taxon>
        <taxon>Brachypodieae</taxon>
        <taxon>Brachypodium</taxon>
    </lineage>
</organism>
<dbReference type="InterPro" id="IPR001810">
    <property type="entry name" value="F-box_dom"/>
</dbReference>
<dbReference type="SUPFAM" id="SSF52047">
    <property type="entry name" value="RNI-like"/>
    <property type="match status" value="1"/>
</dbReference>
<evidence type="ECO:0000313" key="2">
    <source>
        <dbReference type="EMBL" id="KQJ85153.1"/>
    </source>
</evidence>